<protein>
    <submittedName>
        <fullName evidence="3">Spore maturation protein B (Gene spmB)</fullName>
    </submittedName>
</protein>
<feature type="transmembrane region" description="Helical" evidence="1">
    <location>
        <begin position="5"/>
        <end position="23"/>
    </location>
</feature>
<dbReference type="Pfam" id="PF07670">
    <property type="entry name" value="Gate"/>
    <property type="match status" value="1"/>
</dbReference>
<feature type="transmembrane region" description="Helical" evidence="1">
    <location>
        <begin position="72"/>
        <end position="92"/>
    </location>
</feature>
<keyword evidence="1" id="KW-0812">Transmembrane</keyword>
<keyword evidence="1" id="KW-0472">Membrane</keyword>
<feature type="domain" description="Nucleoside transporter/FeoB GTPase Gate" evidence="2">
    <location>
        <begin position="44"/>
        <end position="144"/>
    </location>
</feature>
<evidence type="ECO:0000259" key="2">
    <source>
        <dbReference type="Pfam" id="PF07670"/>
    </source>
</evidence>
<keyword evidence="1" id="KW-1133">Transmembrane helix</keyword>
<organism evidence="3 4">
    <name type="scientific">Clostridium putrefaciens</name>
    <dbReference type="NCBI Taxonomy" id="99675"/>
    <lineage>
        <taxon>Bacteria</taxon>
        <taxon>Bacillati</taxon>
        <taxon>Bacillota</taxon>
        <taxon>Clostridia</taxon>
        <taxon>Eubacteriales</taxon>
        <taxon>Clostridiaceae</taxon>
        <taxon>Clostridium</taxon>
    </lineage>
</organism>
<feature type="transmembrane region" description="Helical" evidence="1">
    <location>
        <begin position="151"/>
        <end position="173"/>
    </location>
</feature>
<feature type="transmembrane region" description="Helical" evidence="1">
    <location>
        <begin position="39"/>
        <end position="60"/>
    </location>
</feature>
<evidence type="ECO:0000313" key="3">
    <source>
        <dbReference type="EMBL" id="SUY48374.1"/>
    </source>
</evidence>
<name>A0A381JAU6_9CLOT</name>
<keyword evidence="4" id="KW-1185">Reference proteome</keyword>
<evidence type="ECO:0000256" key="1">
    <source>
        <dbReference type="SAM" id="Phobius"/>
    </source>
</evidence>
<dbReference type="InterPro" id="IPR011642">
    <property type="entry name" value="Gate_dom"/>
</dbReference>
<dbReference type="PANTHER" id="PTHR35793:SF2">
    <property type="entry name" value="INNER MEMBRANE PROTEIN YJIG"/>
    <property type="match status" value="1"/>
</dbReference>
<accession>A0A381JAU6</accession>
<proteinExistence type="predicted"/>
<sequence>MISYMFKGIIPIIILAIVGYGGIKGVKIYECFVEGAKDGVSVCFRIFPYLLAMLLAVTVFRQSGALDLLVRVFKPIMSLIGVPAELVPLIFIKPLSGSGALGVFTETIREYGVDSKIGLIASILMGSTETIFYTITVYFGAVGVKKIRHTLWAAIMADITAIIISVTLVNLYFS</sequence>
<dbReference type="PANTHER" id="PTHR35793">
    <property type="entry name" value="INNER MEMBRANE PROTEIN YJIG"/>
    <property type="match status" value="1"/>
</dbReference>
<dbReference type="AlphaFoldDB" id="A0A381JAU6"/>
<dbReference type="EMBL" id="UFWZ01000001">
    <property type="protein sequence ID" value="SUY48374.1"/>
    <property type="molecule type" value="Genomic_DNA"/>
</dbReference>
<gene>
    <name evidence="3" type="primary">spmB</name>
    <name evidence="3" type="ORF">NCTC9836_02775</name>
</gene>
<dbReference type="Proteomes" id="UP000254664">
    <property type="component" value="Unassembled WGS sequence"/>
</dbReference>
<dbReference type="GO" id="GO:0005886">
    <property type="term" value="C:plasma membrane"/>
    <property type="evidence" value="ECO:0007669"/>
    <property type="project" value="TreeGrafter"/>
</dbReference>
<evidence type="ECO:0000313" key="4">
    <source>
        <dbReference type="Proteomes" id="UP000254664"/>
    </source>
</evidence>
<feature type="transmembrane region" description="Helical" evidence="1">
    <location>
        <begin position="117"/>
        <end position="139"/>
    </location>
</feature>
<dbReference type="InterPro" id="IPR052549">
    <property type="entry name" value="SpmB"/>
</dbReference>
<reference evidence="3 4" key="1">
    <citation type="submission" date="2018-06" db="EMBL/GenBank/DDBJ databases">
        <authorList>
            <consortium name="Pathogen Informatics"/>
            <person name="Doyle S."/>
        </authorList>
    </citation>
    <scope>NUCLEOTIDE SEQUENCE [LARGE SCALE GENOMIC DNA]</scope>
    <source>
        <strain evidence="3 4">NCTC9836</strain>
    </source>
</reference>